<dbReference type="Proteomes" id="UP000829194">
    <property type="component" value="Chromosome"/>
</dbReference>
<protein>
    <submittedName>
        <fullName evidence="1">Uncharacterized protein</fullName>
    </submittedName>
</protein>
<organism evidence="1 2">
    <name type="scientific">Lysobacter gummosus</name>
    <dbReference type="NCBI Taxonomy" id="262324"/>
    <lineage>
        <taxon>Bacteria</taxon>
        <taxon>Pseudomonadati</taxon>
        <taxon>Pseudomonadota</taxon>
        <taxon>Gammaproteobacteria</taxon>
        <taxon>Lysobacterales</taxon>
        <taxon>Lysobacteraceae</taxon>
        <taxon>Lysobacter</taxon>
    </lineage>
</organism>
<proteinExistence type="predicted"/>
<evidence type="ECO:0000313" key="1">
    <source>
        <dbReference type="EMBL" id="UNP31009.1"/>
    </source>
</evidence>
<name>A0ABY3XH91_9GAMM</name>
<accession>A0ABY3XH91</accession>
<reference evidence="1 2" key="1">
    <citation type="submission" date="2022-03" db="EMBL/GenBank/DDBJ databases">
        <title>Complete genome sequence of Lysobacter capsici VKM B-2533 and Lysobacter gummosus 10.1.1, promising sources of lytic agents.</title>
        <authorList>
            <person name="Tarlachkov S.V."/>
            <person name="Kudryakova I.V."/>
            <person name="Afoshin A.S."/>
            <person name="Leontyevskaya E.A."/>
            <person name="Leontyevskaya N.V."/>
        </authorList>
    </citation>
    <scope>NUCLEOTIDE SEQUENCE [LARGE SCALE GENOMIC DNA]</scope>
    <source>
        <strain evidence="1 2">10.1.1</strain>
    </source>
</reference>
<dbReference type="RefSeq" id="WP_148648782.1">
    <property type="nucleotide sequence ID" value="NZ_CP011131.1"/>
</dbReference>
<sequence length="89" mass="9727">MRAKKVCVPRVIARFEIGLGADERPAESDERSAKEFWFDAADSTQVAHATNDRVRVDCVHCSAVAMNVINASREYTSGAQNSEVKLDGA</sequence>
<keyword evidence="2" id="KW-1185">Reference proteome</keyword>
<gene>
    <name evidence="1" type="ORF">MOV92_07120</name>
</gene>
<dbReference type="EMBL" id="CP093547">
    <property type="protein sequence ID" value="UNP31009.1"/>
    <property type="molecule type" value="Genomic_DNA"/>
</dbReference>
<evidence type="ECO:0000313" key="2">
    <source>
        <dbReference type="Proteomes" id="UP000829194"/>
    </source>
</evidence>